<keyword evidence="2" id="KW-1185">Reference proteome</keyword>
<protein>
    <submittedName>
        <fullName evidence="1">Uncharacterized protein</fullName>
    </submittedName>
</protein>
<dbReference type="EMBL" id="ML145115">
    <property type="protein sequence ID" value="TBU59351.1"/>
    <property type="molecule type" value="Genomic_DNA"/>
</dbReference>
<reference evidence="1 2" key="1">
    <citation type="submission" date="2019-01" db="EMBL/GenBank/DDBJ databases">
        <title>Draft genome sequences of three monokaryotic isolates of the white-rot basidiomycete fungus Dichomitus squalens.</title>
        <authorList>
            <consortium name="DOE Joint Genome Institute"/>
            <person name="Lopez S.C."/>
            <person name="Andreopoulos B."/>
            <person name="Pangilinan J."/>
            <person name="Lipzen A."/>
            <person name="Riley R."/>
            <person name="Ahrendt S."/>
            <person name="Ng V."/>
            <person name="Barry K."/>
            <person name="Daum C."/>
            <person name="Grigoriev I.V."/>
            <person name="Hilden K.S."/>
            <person name="Makela M.R."/>
            <person name="de Vries R.P."/>
        </authorList>
    </citation>
    <scope>NUCLEOTIDE SEQUENCE [LARGE SCALE GENOMIC DNA]</scope>
    <source>
        <strain evidence="1 2">CBS 464.89</strain>
    </source>
</reference>
<organism evidence="1 2">
    <name type="scientific">Dichomitus squalens</name>
    <dbReference type="NCBI Taxonomy" id="114155"/>
    <lineage>
        <taxon>Eukaryota</taxon>
        <taxon>Fungi</taxon>
        <taxon>Dikarya</taxon>
        <taxon>Basidiomycota</taxon>
        <taxon>Agaricomycotina</taxon>
        <taxon>Agaricomycetes</taxon>
        <taxon>Polyporales</taxon>
        <taxon>Polyporaceae</taxon>
        <taxon>Dichomitus</taxon>
    </lineage>
</organism>
<dbReference type="AlphaFoldDB" id="A0A4Q9PXH8"/>
<name>A0A4Q9PXH8_9APHY</name>
<gene>
    <name evidence="1" type="ORF">BD310DRAFT_925377</name>
</gene>
<sequence>MGMRHSQSLLAHVSYGVRAHMHVIIYTPGLVEKQPFRPARLRHDSVHTSDRDAMVRLVPYPVGGTQVWDAAKRP</sequence>
<accession>A0A4Q9PXH8</accession>
<evidence type="ECO:0000313" key="2">
    <source>
        <dbReference type="Proteomes" id="UP000292082"/>
    </source>
</evidence>
<evidence type="ECO:0000313" key="1">
    <source>
        <dbReference type="EMBL" id="TBU59351.1"/>
    </source>
</evidence>
<dbReference type="Proteomes" id="UP000292082">
    <property type="component" value="Unassembled WGS sequence"/>
</dbReference>
<proteinExistence type="predicted"/>